<evidence type="ECO:0000259" key="8">
    <source>
        <dbReference type="PROSITE" id="PS51387"/>
    </source>
</evidence>
<dbReference type="Pfam" id="PF01565">
    <property type="entry name" value="FAD_binding_4"/>
    <property type="match status" value="1"/>
</dbReference>
<evidence type="ECO:0000256" key="2">
    <source>
        <dbReference type="ARBA" id="ARBA00005466"/>
    </source>
</evidence>
<feature type="compositionally biased region" description="Pro residues" evidence="7">
    <location>
        <begin position="150"/>
        <end position="159"/>
    </location>
</feature>
<evidence type="ECO:0000256" key="5">
    <source>
        <dbReference type="ARBA" id="ARBA00023002"/>
    </source>
</evidence>
<dbReference type="Gene3D" id="3.30.43.10">
    <property type="entry name" value="Uridine Diphospho-n-acetylenolpyruvylglucosamine Reductase, domain 2"/>
    <property type="match status" value="1"/>
</dbReference>
<keyword evidence="4" id="KW-0274">FAD</keyword>
<comment type="similarity">
    <text evidence="2">Belongs to the oxygen-dependent FAD-linked oxidoreductase family.</text>
</comment>
<reference evidence="9 10" key="1">
    <citation type="journal article" date="2020" name="ISME J.">
        <title>Uncovering the hidden diversity of litter-decomposition mechanisms in mushroom-forming fungi.</title>
        <authorList>
            <person name="Floudas D."/>
            <person name="Bentzer J."/>
            <person name="Ahren D."/>
            <person name="Johansson T."/>
            <person name="Persson P."/>
            <person name="Tunlid A."/>
        </authorList>
    </citation>
    <scope>NUCLEOTIDE SEQUENCE [LARGE SCALE GENOMIC DNA]</scope>
    <source>
        <strain evidence="9 10">CBS 175.51</strain>
    </source>
</reference>
<keyword evidence="3" id="KW-0285">Flavoprotein</keyword>
<dbReference type="OrthoDB" id="6513042at2759"/>
<feature type="compositionally biased region" description="Pro residues" evidence="7">
    <location>
        <begin position="184"/>
        <end position="196"/>
    </location>
</feature>
<keyword evidence="6" id="KW-0943">RNA-mediated gene silencing</keyword>
<feature type="region of interest" description="Disordered" evidence="7">
    <location>
        <begin position="1665"/>
        <end position="1685"/>
    </location>
</feature>
<proteinExistence type="inferred from homology"/>
<comment type="cofactor">
    <cofactor evidence="1">
        <name>FAD</name>
        <dbReference type="ChEBI" id="CHEBI:57692"/>
    </cofactor>
</comment>
<dbReference type="PANTHER" id="PTHR42973:SF39">
    <property type="entry name" value="FAD-BINDING PCMH-TYPE DOMAIN-CONTAINING PROTEIN"/>
    <property type="match status" value="1"/>
</dbReference>
<evidence type="ECO:0000256" key="6">
    <source>
        <dbReference type="ARBA" id="ARBA00023158"/>
    </source>
</evidence>
<evidence type="ECO:0000256" key="4">
    <source>
        <dbReference type="ARBA" id="ARBA00022827"/>
    </source>
</evidence>
<dbReference type="InterPro" id="IPR027417">
    <property type="entry name" value="P-loop_NTPase"/>
</dbReference>
<dbReference type="CDD" id="cd18808">
    <property type="entry name" value="SF1_C_Upf1"/>
    <property type="match status" value="1"/>
</dbReference>
<dbReference type="InterPro" id="IPR041677">
    <property type="entry name" value="DNA2/NAM7_AAA_11"/>
</dbReference>
<evidence type="ECO:0000256" key="7">
    <source>
        <dbReference type="SAM" id="MobiDB-lite"/>
    </source>
</evidence>
<dbReference type="SUPFAM" id="SSF52540">
    <property type="entry name" value="P-loop containing nucleoside triphosphate hydrolases"/>
    <property type="match status" value="1"/>
</dbReference>
<evidence type="ECO:0000256" key="1">
    <source>
        <dbReference type="ARBA" id="ARBA00001974"/>
    </source>
</evidence>
<dbReference type="InterPro" id="IPR016166">
    <property type="entry name" value="FAD-bd_PCMH"/>
</dbReference>
<sequence>MIQQPGTNYTHRQPNGYTGPYRAPTDPAKKGPVFLQQQPPSHQYHQQSLLMSRNQHNTPYQAPYPDPQGWYGHGYAPSGYQQVPVPFHVPPQPHLLVPHGQLSPYHTPVMLSPSSPNHSIMTLSPIHSPYHAQGQLSPVHPSKSWGNYPQSPPGLPTPPHLSSTYAPGTAGGMHVYYATNQGMHPPPQRPHLPAPNPSGQWAHNDVGAPTTPALMSTSTEIHESWKSRLAPLPGFVSRPDLLPARGAATPAPPTRAITIKVPTAPGDKNRGSEANDRNNPKESLKLTLLPTPDLTDTQPTISPGGSSKGRSEDDVPVLSPISERDEEEGDGEAAVRGEQVREAEAVEDPSLLPLDYQLDIYADPFVPQYLKDIQTMPHKLSPLPPMPIFPSTPYLQEYLTQTRVEKAHKKAMSLALLALPPPPPPLTRSLPSARTPSTPTGRPEQLPPKTPNTYRAHFTHLLRWELDAQATQKENIILWKAGIRVLNWEEETFVLYVPSVRGDTEFGGRVAIGDLVHMREVVEIKEVVGERSPHLGKEYASGYGTGMAFEGRVTVVRKREGLVHLQSPTLKQHVQAYTEVNYATATIVDGLPVFTPQDHLPYLFNVTFMLNARPLCIMEHAVATISELLVSDDQQSSPSKNGIKGTTAITKKKTLKGDPTCNILPTSPFNLTRQWIFPEEEHLRLFGTGEQIADGVIKTKEWYDLGLNDEQRSAVRSIALSHSPVPYLISGPPGTGKTRTVVETVLQILRVQPEACILLCAPSNPATDTLVQRLRSHLSPTEMFRLNDRNRTFAEVPDEIRQFTYVENDRYAMPPWKTFLKYRVVVTSCMDAVNLVIAQFSNLGLMEMEDEVINSFHPHRELQAPVKPHWTHLIIDEAGQGSEPELLIPISVVITHSKYYKDYNTQDTDMTIPQLVLCGDPNQLGPMICSEDARTGELDVSLLERLFERQLYIPKRKRSLSHFTNLVKPCAKNGSVMWSGLSAPHLPVKFIGHNHPEATNDERATWYNKGEIRKVVDVIKSMLADNLLSTPPLRPAHIGVMAPWREQVWKLREELRKERLHAVDVGTVEDFQGRESRVVIISCVRSNPRFLEEDARRGLGVFHERKRMNVAITRAKELLVVIGNGNLLQRDTYWKSFLQFALRHKLYVGPPLALEADGNYVSKLESQLLDSDLDPEELGILTAGGVARESLLEVMFLLRCDQKSKQLEVLNTVLKAAYSRSSCHRGKQHPILLEMADTFASFANLIKGEVVTPEHPEYGSAIARWAKNAERKARVVVFVKDADDISKSILFAKKNKLPIAIRGGGHNAAGASSSEGGLVIDLSRHLKTVRVDEEEKLAYVGGGALWRHVDEEAIKYGLATVGGTVNHTGVGGYVTDAPCNPLTVGGGYGWLSGRHGLTIDNLKQVTIITANGDILTASATENNDLFWAIRGGGSNFGVVAEFVYKLHPQRKTVFAGPIIFAPTKLEKLVQVTKKWLENIKEDEGMNQICTVIEGNGALKDFKQARKPVIALYIFFNGSEEEGEANFKDFYDLGPFKEGAKEIPYERLNGMLSDKVEHGICYYLSGISQKTPHYESTAEAIKKITEVVQQGTFKAAVLFEFFSLAKVNSVSTEATAFRRQLSHNILCTVRWGASVDGPEKTGEARQITKDVHEIILRGQGSLSASEQQGYTNYGHGHPSLDHNAASSRSQNAFAENYPRLQAIKKIYDPEHIFNKWYPIVPAA</sequence>
<protein>
    <recommendedName>
        <fullName evidence="8">FAD-binding PCMH-type domain-containing protein</fullName>
    </recommendedName>
</protein>
<name>A0A8H5BMZ6_9AGAR</name>
<dbReference type="InterPro" id="IPR036318">
    <property type="entry name" value="FAD-bd_PCMH-like_sf"/>
</dbReference>
<dbReference type="Gene3D" id="3.30.465.10">
    <property type="match status" value="1"/>
</dbReference>
<evidence type="ECO:0000313" key="9">
    <source>
        <dbReference type="EMBL" id="KAF5326094.1"/>
    </source>
</evidence>
<keyword evidence="10" id="KW-1185">Reference proteome</keyword>
<dbReference type="InterPro" id="IPR026122">
    <property type="entry name" value="MOV-10/SDE3_DEXXQ/H-box"/>
</dbReference>
<dbReference type="GO" id="GO:0016491">
    <property type="term" value="F:oxidoreductase activity"/>
    <property type="evidence" value="ECO:0007669"/>
    <property type="project" value="UniProtKB-KW"/>
</dbReference>
<dbReference type="Gene3D" id="3.40.462.20">
    <property type="match status" value="1"/>
</dbReference>
<dbReference type="InterPro" id="IPR047187">
    <property type="entry name" value="SF1_C_Upf1"/>
</dbReference>
<dbReference type="GO" id="GO:0071949">
    <property type="term" value="F:FAD binding"/>
    <property type="evidence" value="ECO:0007669"/>
    <property type="project" value="InterPro"/>
</dbReference>
<dbReference type="Pfam" id="PF08031">
    <property type="entry name" value="BBE"/>
    <property type="match status" value="1"/>
</dbReference>
<dbReference type="InterPro" id="IPR016167">
    <property type="entry name" value="FAD-bd_PCMH_sub1"/>
</dbReference>
<evidence type="ECO:0000313" key="10">
    <source>
        <dbReference type="Proteomes" id="UP000541558"/>
    </source>
</evidence>
<feature type="compositionally biased region" description="Basic and acidic residues" evidence="7">
    <location>
        <begin position="267"/>
        <end position="284"/>
    </location>
</feature>
<dbReference type="GO" id="GO:0003723">
    <property type="term" value="F:RNA binding"/>
    <property type="evidence" value="ECO:0007669"/>
    <property type="project" value="InterPro"/>
</dbReference>
<gene>
    <name evidence="9" type="ORF">D9611_000858</name>
</gene>
<keyword evidence="5" id="KW-0560">Oxidoreductase</keyword>
<accession>A0A8H5BMZ6</accession>
<dbReference type="SUPFAM" id="SSF56176">
    <property type="entry name" value="FAD-binding/transporter-associated domain-like"/>
    <property type="match status" value="1"/>
</dbReference>
<dbReference type="GO" id="GO:0031047">
    <property type="term" value="P:regulatory ncRNA-mediated gene silencing"/>
    <property type="evidence" value="ECO:0007669"/>
    <property type="project" value="UniProtKB-KW"/>
</dbReference>
<dbReference type="InterPro" id="IPR012951">
    <property type="entry name" value="BBE"/>
</dbReference>
<dbReference type="PANTHER" id="PTHR42973">
    <property type="entry name" value="BINDING OXIDOREDUCTASE, PUTATIVE (AFU_ORTHOLOGUE AFUA_1G17690)-RELATED"/>
    <property type="match status" value="1"/>
</dbReference>
<dbReference type="InterPro" id="IPR006094">
    <property type="entry name" value="Oxid_FAD_bind_N"/>
</dbReference>
<dbReference type="CDD" id="cd18038">
    <property type="entry name" value="DEXXQc_Helz-like"/>
    <property type="match status" value="1"/>
</dbReference>
<feature type="compositionally biased region" description="Polar residues" evidence="7">
    <location>
        <begin position="1"/>
        <end position="16"/>
    </location>
</feature>
<feature type="region of interest" description="Disordered" evidence="7">
    <location>
        <begin position="131"/>
        <end position="220"/>
    </location>
</feature>
<feature type="region of interest" description="Disordered" evidence="7">
    <location>
        <begin position="418"/>
        <end position="450"/>
    </location>
</feature>
<dbReference type="EMBL" id="JAACJK010000163">
    <property type="protein sequence ID" value="KAF5326094.1"/>
    <property type="molecule type" value="Genomic_DNA"/>
</dbReference>
<dbReference type="Pfam" id="PF13087">
    <property type="entry name" value="AAA_12"/>
    <property type="match status" value="1"/>
</dbReference>
<dbReference type="PROSITE" id="PS51387">
    <property type="entry name" value="FAD_PCMH"/>
    <property type="match status" value="1"/>
</dbReference>
<comment type="caution">
    <text evidence="9">The sequence shown here is derived from an EMBL/GenBank/DDBJ whole genome shotgun (WGS) entry which is preliminary data.</text>
</comment>
<dbReference type="Pfam" id="PF13086">
    <property type="entry name" value="AAA_11"/>
    <property type="match status" value="1"/>
</dbReference>
<organism evidence="9 10">
    <name type="scientific">Ephemerocybe angulata</name>
    <dbReference type="NCBI Taxonomy" id="980116"/>
    <lineage>
        <taxon>Eukaryota</taxon>
        <taxon>Fungi</taxon>
        <taxon>Dikarya</taxon>
        <taxon>Basidiomycota</taxon>
        <taxon>Agaricomycotina</taxon>
        <taxon>Agaricomycetes</taxon>
        <taxon>Agaricomycetidae</taxon>
        <taxon>Agaricales</taxon>
        <taxon>Agaricineae</taxon>
        <taxon>Psathyrellaceae</taxon>
        <taxon>Ephemerocybe</taxon>
    </lineage>
</organism>
<feature type="region of interest" description="Disordered" evidence="7">
    <location>
        <begin position="1"/>
        <end position="30"/>
    </location>
</feature>
<feature type="domain" description="FAD-binding PCMH-type" evidence="8">
    <location>
        <begin position="1268"/>
        <end position="1449"/>
    </location>
</feature>
<evidence type="ECO:0000256" key="3">
    <source>
        <dbReference type="ARBA" id="ARBA00022630"/>
    </source>
</evidence>
<dbReference type="InterPro" id="IPR050416">
    <property type="entry name" value="FAD-linked_Oxidoreductase"/>
</dbReference>
<dbReference type="InterPro" id="IPR041679">
    <property type="entry name" value="DNA2/NAM7-like_C"/>
</dbReference>
<dbReference type="InterPro" id="IPR016169">
    <property type="entry name" value="FAD-bd_PCMH_sub2"/>
</dbReference>
<dbReference type="GO" id="GO:0032574">
    <property type="term" value="F:5'-3' RNA helicase activity"/>
    <property type="evidence" value="ECO:0007669"/>
    <property type="project" value="InterPro"/>
</dbReference>
<dbReference type="Gene3D" id="3.40.50.300">
    <property type="entry name" value="P-loop containing nucleotide triphosphate hydrolases"/>
    <property type="match status" value="2"/>
</dbReference>
<dbReference type="Proteomes" id="UP000541558">
    <property type="component" value="Unassembled WGS sequence"/>
</dbReference>
<feature type="region of interest" description="Disordered" evidence="7">
    <location>
        <begin position="241"/>
        <end position="337"/>
    </location>
</feature>
<feature type="compositionally biased region" description="Low complexity" evidence="7">
    <location>
        <begin position="285"/>
        <end position="300"/>
    </location>
</feature>